<evidence type="ECO:0000256" key="1">
    <source>
        <dbReference type="ARBA" id="ARBA00022737"/>
    </source>
</evidence>
<name>A0A402BC57_9CHLR</name>
<keyword evidence="2 3" id="KW-0802">TPR repeat</keyword>
<dbReference type="InterPro" id="IPR011990">
    <property type="entry name" value="TPR-like_helical_dom_sf"/>
</dbReference>
<dbReference type="PROSITE" id="PS50005">
    <property type="entry name" value="TPR"/>
    <property type="match status" value="3"/>
</dbReference>
<evidence type="ECO:0000313" key="5">
    <source>
        <dbReference type="EMBL" id="GCE28906.1"/>
    </source>
</evidence>
<feature type="transmembrane region" description="Helical" evidence="4">
    <location>
        <begin position="6"/>
        <end position="28"/>
    </location>
</feature>
<organism evidence="5 6">
    <name type="scientific">Dictyobacter alpinus</name>
    <dbReference type="NCBI Taxonomy" id="2014873"/>
    <lineage>
        <taxon>Bacteria</taxon>
        <taxon>Bacillati</taxon>
        <taxon>Chloroflexota</taxon>
        <taxon>Ktedonobacteria</taxon>
        <taxon>Ktedonobacterales</taxon>
        <taxon>Dictyobacteraceae</taxon>
        <taxon>Dictyobacter</taxon>
    </lineage>
</organism>
<keyword evidence="4" id="KW-0812">Transmembrane</keyword>
<dbReference type="SMART" id="SM00028">
    <property type="entry name" value="TPR"/>
    <property type="match status" value="5"/>
</dbReference>
<dbReference type="EMBL" id="BIFT01000001">
    <property type="protein sequence ID" value="GCE28906.1"/>
    <property type="molecule type" value="Genomic_DNA"/>
</dbReference>
<dbReference type="GO" id="GO:0009279">
    <property type="term" value="C:cell outer membrane"/>
    <property type="evidence" value="ECO:0007669"/>
    <property type="project" value="TreeGrafter"/>
</dbReference>
<dbReference type="OrthoDB" id="153412at2"/>
<dbReference type="Proteomes" id="UP000287171">
    <property type="component" value="Unassembled WGS sequence"/>
</dbReference>
<proteinExistence type="predicted"/>
<dbReference type="PANTHER" id="PTHR44858:SF1">
    <property type="entry name" value="UDP-N-ACETYLGLUCOSAMINE--PEPTIDE N-ACETYLGLUCOSAMINYLTRANSFERASE SPINDLY-RELATED"/>
    <property type="match status" value="1"/>
</dbReference>
<comment type="caution">
    <text evidence="5">The sequence shown here is derived from an EMBL/GenBank/DDBJ whole genome shotgun (WGS) entry which is preliminary data.</text>
</comment>
<keyword evidence="1" id="KW-0677">Repeat</keyword>
<dbReference type="AlphaFoldDB" id="A0A402BC57"/>
<dbReference type="SUPFAM" id="SSF48452">
    <property type="entry name" value="TPR-like"/>
    <property type="match status" value="2"/>
</dbReference>
<protein>
    <submittedName>
        <fullName evidence="5">Uncharacterized protein</fullName>
    </submittedName>
</protein>
<evidence type="ECO:0000256" key="3">
    <source>
        <dbReference type="PROSITE-ProRule" id="PRU00339"/>
    </source>
</evidence>
<dbReference type="Pfam" id="PF00515">
    <property type="entry name" value="TPR_1"/>
    <property type="match status" value="2"/>
</dbReference>
<accession>A0A402BC57</accession>
<dbReference type="InterPro" id="IPR050498">
    <property type="entry name" value="Ycf3"/>
</dbReference>
<keyword evidence="4" id="KW-0472">Membrane</keyword>
<feature type="repeat" description="TPR" evidence="3">
    <location>
        <begin position="195"/>
        <end position="228"/>
    </location>
</feature>
<feature type="repeat" description="TPR" evidence="3">
    <location>
        <begin position="161"/>
        <end position="194"/>
    </location>
</feature>
<gene>
    <name evidence="5" type="ORF">KDA_43900</name>
</gene>
<dbReference type="GO" id="GO:0046813">
    <property type="term" value="P:receptor-mediated virion attachment to host cell"/>
    <property type="evidence" value="ECO:0007669"/>
    <property type="project" value="TreeGrafter"/>
</dbReference>
<dbReference type="Gene3D" id="1.25.40.10">
    <property type="entry name" value="Tetratricopeptide repeat domain"/>
    <property type="match status" value="4"/>
</dbReference>
<dbReference type="PROSITE" id="PS51257">
    <property type="entry name" value="PROKAR_LIPOPROTEIN"/>
    <property type="match status" value="1"/>
</dbReference>
<dbReference type="PANTHER" id="PTHR44858">
    <property type="entry name" value="TETRATRICOPEPTIDE REPEAT PROTEIN 6"/>
    <property type="match status" value="1"/>
</dbReference>
<reference evidence="6" key="1">
    <citation type="submission" date="2018-12" db="EMBL/GenBank/DDBJ databases">
        <title>Tengunoibacter tsumagoiensis gen. nov., sp. nov., Dictyobacter kobayashii sp. nov., D. alpinus sp. nov., and D. joshuensis sp. nov. and description of Dictyobacteraceae fam. nov. within the order Ktedonobacterales isolated from Tengu-no-mugimeshi.</title>
        <authorList>
            <person name="Wang C.M."/>
            <person name="Zheng Y."/>
            <person name="Sakai Y."/>
            <person name="Toyoda A."/>
            <person name="Minakuchi Y."/>
            <person name="Abe K."/>
            <person name="Yokota A."/>
            <person name="Yabe S."/>
        </authorList>
    </citation>
    <scope>NUCLEOTIDE SEQUENCE [LARGE SCALE GENOMIC DNA]</scope>
    <source>
        <strain evidence="6">Uno16</strain>
    </source>
</reference>
<evidence type="ECO:0000313" key="6">
    <source>
        <dbReference type="Proteomes" id="UP000287171"/>
    </source>
</evidence>
<feature type="repeat" description="TPR" evidence="3">
    <location>
        <begin position="127"/>
        <end position="160"/>
    </location>
</feature>
<dbReference type="RefSeq" id="WP_126629075.1">
    <property type="nucleotide sequence ID" value="NZ_BIFT01000001.1"/>
</dbReference>
<dbReference type="PROSITE" id="PS50293">
    <property type="entry name" value="TPR_REGION"/>
    <property type="match status" value="1"/>
</dbReference>
<evidence type="ECO:0000256" key="2">
    <source>
        <dbReference type="ARBA" id="ARBA00022803"/>
    </source>
</evidence>
<keyword evidence="6" id="KW-1185">Reference proteome</keyword>
<evidence type="ECO:0000256" key="4">
    <source>
        <dbReference type="SAM" id="Phobius"/>
    </source>
</evidence>
<sequence>MDARTITDLVGNIIGALFVACIIVVTVMQETGYILIRLKLYRWATTYYTSLIWLVPWSEALYINRAWARLCLAEFDEAIEDCDQALKINLEAAMAYNNRSAAQLGLQHYPEALQDANQAILMDNKLGSAYYNRAYALVKLGNYAAALKDYDRAIEQRPRLYNQYYMRGNCHLYLQHYLEAMADYNKAIELDPSAQNVYHSRGILFMIYDDYQQGLADLEKSCELAPYELFHPLVLQWCQLCLHPQLNNEVRARFAALAPLVDGHNAWHLYQGMSLWFEGTYADALSQFELYIAADHRGSETGYFWSGMALAAQGHYEEARRVIDYALKHNLPRFFLQTLALLPSKHSGFADRYL</sequence>
<dbReference type="InterPro" id="IPR019734">
    <property type="entry name" value="TPR_rpt"/>
</dbReference>
<keyword evidence="4" id="KW-1133">Transmembrane helix</keyword>